<dbReference type="OrthoDB" id="580957at2"/>
<keyword evidence="1" id="KW-1133">Transmembrane helix</keyword>
<name>A0A139WSA1_9CYAN</name>
<feature type="transmembrane region" description="Helical" evidence="1">
    <location>
        <begin position="777"/>
        <end position="794"/>
    </location>
</feature>
<keyword evidence="4" id="KW-1185">Reference proteome</keyword>
<evidence type="ECO:0000313" key="4">
    <source>
        <dbReference type="Proteomes" id="UP000076925"/>
    </source>
</evidence>
<dbReference type="Pfam" id="PF14516">
    <property type="entry name" value="AAA_35"/>
    <property type="match status" value="1"/>
</dbReference>
<comment type="caution">
    <text evidence="3">The sequence shown here is derived from an EMBL/GenBank/DDBJ whole genome shotgun (WGS) entry which is preliminary data.</text>
</comment>
<feature type="domain" description="CHASE2" evidence="2">
    <location>
        <begin position="482"/>
        <end position="790"/>
    </location>
</feature>
<dbReference type="EMBL" id="ANNX02000052">
    <property type="protein sequence ID" value="KYC35308.1"/>
    <property type="molecule type" value="Genomic_DNA"/>
</dbReference>
<proteinExistence type="predicted"/>
<dbReference type="RefSeq" id="WP_017745359.1">
    <property type="nucleotide sequence ID" value="NZ_KQ976354.1"/>
</dbReference>
<dbReference type="InterPro" id="IPR007890">
    <property type="entry name" value="CHASE2"/>
</dbReference>
<evidence type="ECO:0000259" key="2">
    <source>
        <dbReference type="SMART" id="SM01080"/>
    </source>
</evidence>
<gene>
    <name evidence="3" type="ORF">WA1_09165</name>
</gene>
<reference evidence="3 4" key="1">
    <citation type="journal article" date="2013" name="Genome Biol. Evol.">
        <title>Genomes of Stigonematalean cyanobacteria (subsection V) and the evolution of oxygenic photosynthesis from prokaryotes to plastids.</title>
        <authorList>
            <person name="Dagan T."/>
            <person name="Roettger M."/>
            <person name="Stucken K."/>
            <person name="Landan G."/>
            <person name="Koch R."/>
            <person name="Major P."/>
            <person name="Gould S.B."/>
            <person name="Goremykin V.V."/>
            <person name="Rippka R."/>
            <person name="Tandeau de Marsac N."/>
            <person name="Gugger M."/>
            <person name="Lockhart P.J."/>
            <person name="Allen J.F."/>
            <person name="Brune I."/>
            <person name="Maus I."/>
            <person name="Puhler A."/>
            <person name="Martin W.F."/>
        </authorList>
    </citation>
    <scope>NUCLEOTIDE SEQUENCE [LARGE SCALE GENOMIC DNA]</scope>
    <source>
        <strain evidence="3 4">PCC 7110</strain>
    </source>
</reference>
<dbReference type="SMART" id="SM01080">
    <property type="entry name" value="CHASE2"/>
    <property type="match status" value="1"/>
</dbReference>
<sequence length="901" mass="102020">MTEDKFNFEYQVGGSLESSAPSYVTRLADSEFYEALKMGQLCYVLNSRQMGKSSLRVRTMQRLQAEGTICVFIDLTGIGKQDVTPEKWYAGFVQSLVSSCQLSSKIQWRTWWRERRDLLSPVQCLSQFIDEVLLVEVTQNIVIFVDEIDRVLSQNFSLDDFFALIRFFSQQRQVRHEYRRLTFALLGVATPSDLIQDKTQTPFNIGKAIELHGFQPHEVQPLIEGLKGKISNPEAVIKQILDWTGGQPFMTQKLCQLMVCESALKNSLSVEQVVRTRIIENWESQDEPEHLRTIRDRICYRNEQQTGRLLGLYQQILQQGEAIADGSPEQMELRLSGLVVERQGKLKVYNRIYETVFNRSWVDRKLTELRPYAEALAGWLASNCQDESYLLQGQILQNALTWALGKSLKDLDYQFLVASQDLAKRQAQMALETLAQASQILAEARQKAKGEVLKLRIGRDWVPLIAGCVSVPIMLLHIGGLLQRTEWGMLDQFFRWRPNEPPEKRITIVTIDEADITNVGKWPLSDRVLTQAINNIIAQKPRAIGLDIYRDLPVEPGHRDLVNLFKSTSNLYGIEKAVGSTINTVAPPPSLSQERVGFADQVLDADSKVRRALLSVSLSDKDVRYSLALKLAQHYLKVERITPEMIDSDPQRQQMRWGQAVFDRFEGNHGSYVRADSGGYQILLNFRGIQDNFITLSLTDILKNQIPSNSLRDRLVLIGSTAESLKDFFHTPYSNDLFGSPQPMAGVVVHANIISQIISTVLDGRPLLRSWDDPVEWMWVLAWAVLGAMISWRINSTIASIASIALASGGLLGVCFLAFLLGWWIPVVSSLLAFVGSGLALLLVTNKQLETLQFRRTLELLLEVCQEHPTGGLIAIEYLKQSESRNNQVFIEQRLKKTQSG</sequence>
<feature type="transmembrane region" description="Helical" evidence="1">
    <location>
        <begin position="801"/>
        <end position="821"/>
    </location>
</feature>
<dbReference type="Pfam" id="PF05226">
    <property type="entry name" value="CHASE2"/>
    <property type="match status" value="1"/>
</dbReference>
<accession>A0A139WSA1</accession>
<feature type="transmembrane region" description="Helical" evidence="1">
    <location>
        <begin position="827"/>
        <end position="846"/>
    </location>
</feature>
<dbReference type="Proteomes" id="UP000076925">
    <property type="component" value="Unassembled WGS sequence"/>
</dbReference>
<protein>
    <submittedName>
        <fullName evidence="3">Molecular chaperone TorD</fullName>
    </submittedName>
</protein>
<dbReference type="AlphaFoldDB" id="A0A139WSA1"/>
<keyword evidence="1" id="KW-0472">Membrane</keyword>
<dbReference type="InterPro" id="IPR027417">
    <property type="entry name" value="P-loop_NTPase"/>
</dbReference>
<organism evidence="3 4">
    <name type="scientific">Scytonema hofmannii PCC 7110</name>
    <dbReference type="NCBI Taxonomy" id="128403"/>
    <lineage>
        <taxon>Bacteria</taxon>
        <taxon>Bacillati</taxon>
        <taxon>Cyanobacteriota</taxon>
        <taxon>Cyanophyceae</taxon>
        <taxon>Nostocales</taxon>
        <taxon>Scytonemataceae</taxon>
        <taxon>Scytonema</taxon>
    </lineage>
</organism>
<evidence type="ECO:0000313" key="3">
    <source>
        <dbReference type="EMBL" id="KYC35308.1"/>
    </source>
</evidence>
<keyword evidence="1" id="KW-0812">Transmembrane</keyword>
<dbReference type="Gene3D" id="3.40.50.300">
    <property type="entry name" value="P-loop containing nucleotide triphosphate hydrolases"/>
    <property type="match status" value="1"/>
</dbReference>
<dbReference type="STRING" id="128403.WA1_09165"/>
<evidence type="ECO:0000256" key="1">
    <source>
        <dbReference type="SAM" id="Phobius"/>
    </source>
</evidence>
<dbReference type="SUPFAM" id="SSF52540">
    <property type="entry name" value="P-loop containing nucleoside triphosphate hydrolases"/>
    <property type="match status" value="1"/>
</dbReference>